<dbReference type="InterPro" id="IPR016357">
    <property type="entry name" value="Transferrin"/>
</dbReference>
<sequence>MGAVVWVLVFGCLGGLASAQIPSQVIRLCVDAEKGQSYCPGLEADTNLECIYGKDKLDCIKKVDEGKADLMEVDAHDIYIAGHWYNLEPIAHQYYSREREFRYQSVVLVKKNLNIGALDGLKNRKACFTGVGRTAGWELPLAVLREEGAMQPQPHGDLASAANFFGPSCAPGDFSSDPIISNYLSEWVSAYSFSLFTIFSSTQEEKYSSLQQLCPNPQQYAGYEGALRCLDEGLGEVAFTKLDALDEYKQKNPEIISEAKYLCVDGSTRDLTEAPCTWANRPLPAFVAKDSDSEIKKNQYVEELKKIFRDYGNNRPSWFNNILVSNGENIIGVENIVGTTYRAYLGRFLATIEKPEYGKVRWCVTSDKEESKCQDFSAQAYARRIRPVIMCHRVESQSQCINGGSDIVTLDGGDVYMAGRYHGFVPVAAEYYGSSDNSYFSVAVVRADSGISSLADLRGWVVPVGTLIDMELLQDGVCDREAALADFVSAACVPGSNNPQLCAQCIGDEEGNNRCARNSAERYSGYGGALRCLAENAGDVAFVKHSTVQEFADGASDEPWAAQLRSQDFKLLCRQPGNLQPVENYENCNLASNPAHYVMARGDMNPEQQLALAAMMADVNRKFAPNNPHFKLFAPYDGVSDLLFKDYVSSLRPVTPGTTYQQALGEHFYKASEALDPQQCRQQSI</sequence>
<proteinExistence type="inferred from homology"/>
<organism evidence="6 7">
    <name type="scientific">Cordylochernes scorpioides</name>
    <dbReference type="NCBI Taxonomy" id="51811"/>
    <lineage>
        <taxon>Eukaryota</taxon>
        <taxon>Metazoa</taxon>
        <taxon>Ecdysozoa</taxon>
        <taxon>Arthropoda</taxon>
        <taxon>Chelicerata</taxon>
        <taxon>Arachnida</taxon>
        <taxon>Pseudoscorpiones</taxon>
        <taxon>Cheliferoidea</taxon>
        <taxon>Chernetidae</taxon>
        <taxon>Cordylochernes</taxon>
    </lineage>
</organism>
<dbReference type="PROSITE" id="PS00206">
    <property type="entry name" value="TRANSFERRIN_LIKE_2"/>
    <property type="match status" value="2"/>
</dbReference>
<keyword evidence="4" id="KW-0732">Signal</keyword>
<dbReference type="CDD" id="cd13529">
    <property type="entry name" value="PBP2_transferrin"/>
    <property type="match status" value="1"/>
</dbReference>
<keyword evidence="3" id="KW-0410">Iron transport</keyword>
<keyword evidence="2" id="KW-1015">Disulfide bond</keyword>
<accession>A0ABY6KT59</accession>
<keyword evidence="1" id="KW-0677">Repeat</keyword>
<gene>
    <name evidence="6" type="ORF">LAZ67_9001580</name>
</gene>
<feature type="signal peptide" evidence="4">
    <location>
        <begin position="1"/>
        <end position="19"/>
    </location>
</feature>
<evidence type="ECO:0000313" key="7">
    <source>
        <dbReference type="Proteomes" id="UP001235939"/>
    </source>
</evidence>
<evidence type="ECO:0000256" key="2">
    <source>
        <dbReference type="ARBA" id="ARBA00023157"/>
    </source>
</evidence>
<feature type="domain" description="Transferrin-like" evidence="5">
    <location>
        <begin position="26"/>
        <end position="358"/>
    </location>
</feature>
<keyword evidence="3" id="KW-0813">Transport</keyword>
<dbReference type="InterPro" id="IPR018195">
    <property type="entry name" value="Transferrin_Fe_BS"/>
</dbReference>
<evidence type="ECO:0000256" key="3">
    <source>
        <dbReference type="PIRNR" id="PIRNR002549"/>
    </source>
</evidence>
<feature type="chain" id="PRO_5045858325" evidence="4">
    <location>
        <begin position="20"/>
        <end position="685"/>
    </location>
</feature>
<dbReference type="SUPFAM" id="SSF53850">
    <property type="entry name" value="Periplasmic binding protein-like II"/>
    <property type="match status" value="2"/>
</dbReference>
<dbReference type="PRINTS" id="PR00422">
    <property type="entry name" value="TRANSFERRIN"/>
</dbReference>
<dbReference type="EMBL" id="CP092871">
    <property type="protein sequence ID" value="UYV72027.1"/>
    <property type="molecule type" value="Genomic_DNA"/>
</dbReference>
<keyword evidence="3" id="KW-0406">Ion transport</keyword>
<keyword evidence="7" id="KW-1185">Reference proteome</keyword>
<keyword evidence="3" id="KW-0408">Iron</keyword>
<evidence type="ECO:0000313" key="6">
    <source>
        <dbReference type="EMBL" id="UYV72027.1"/>
    </source>
</evidence>
<evidence type="ECO:0000256" key="4">
    <source>
        <dbReference type="SAM" id="SignalP"/>
    </source>
</evidence>
<dbReference type="PANTHER" id="PTHR11485">
    <property type="entry name" value="TRANSFERRIN"/>
    <property type="match status" value="1"/>
</dbReference>
<comment type="similarity">
    <text evidence="3">Belongs to the transferrin family.</text>
</comment>
<evidence type="ECO:0000259" key="5">
    <source>
        <dbReference type="PROSITE" id="PS51408"/>
    </source>
</evidence>
<dbReference type="SMART" id="SM00094">
    <property type="entry name" value="TR_FER"/>
    <property type="match status" value="2"/>
</dbReference>
<feature type="domain" description="Transferrin-like" evidence="5">
    <location>
        <begin position="360"/>
        <end position="677"/>
    </location>
</feature>
<dbReference type="PIRSF" id="PIRSF002549">
    <property type="entry name" value="Transferrin"/>
    <property type="match status" value="1"/>
</dbReference>
<dbReference type="Gene3D" id="3.40.190.10">
    <property type="entry name" value="Periplasmic binding protein-like II"/>
    <property type="match status" value="4"/>
</dbReference>
<dbReference type="Proteomes" id="UP001235939">
    <property type="component" value="Chromosome 09"/>
</dbReference>
<protein>
    <submittedName>
        <fullName evidence="6">MFI2</fullName>
    </submittedName>
</protein>
<dbReference type="InterPro" id="IPR001156">
    <property type="entry name" value="Transferrin-like_dom"/>
</dbReference>
<reference evidence="6 7" key="1">
    <citation type="submission" date="2022-01" db="EMBL/GenBank/DDBJ databases">
        <title>A chromosomal length assembly of Cordylochernes scorpioides.</title>
        <authorList>
            <person name="Zeh D."/>
            <person name="Zeh J."/>
        </authorList>
    </citation>
    <scope>NUCLEOTIDE SEQUENCE [LARGE SCALE GENOMIC DNA]</scope>
    <source>
        <strain evidence="6">IN4F17</strain>
        <tissue evidence="6">Whole Body</tissue>
    </source>
</reference>
<dbReference type="Pfam" id="PF00405">
    <property type="entry name" value="Transferrin"/>
    <property type="match status" value="2"/>
</dbReference>
<name>A0ABY6KT59_9ARAC</name>
<evidence type="ECO:0000256" key="1">
    <source>
        <dbReference type="ARBA" id="ARBA00022737"/>
    </source>
</evidence>
<keyword evidence="3" id="KW-0479">Metal-binding</keyword>
<dbReference type="PROSITE" id="PS51408">
    <property type="entry name" value="TRANSFERRIN_LIKE_4"/>
    <property type="match status" value="2"/>
</dbReference>
<dbReference type="PANTHER" id="PTHR11485:SF57">
    <property type="entry name" value="TRANSFERRIN"/>
    <property type="match status" value="1"/>
</dbReference>